<dbReference type="Proteomes" id="UP000037854">
    <property type="component" value="Unassembled WGS sequence"/>
</dbReference>
<evidence type="ECO:0008006" key="3">
    <source>
        <dbReference type="Google" id="ProtNLM"/>
    </source>
</evidence>
<evidence type="ECO:0000313" key="2">
    <source>
        <dbReference type="Proteomes" id="UP000037854"/>
    </source>
</evidence>
<reference evidence="1 2" key="1">
    <citation type="submission" date="2015-07" db="EMBL/GenBank/DDBJ databases">
        <title>High-quality draft genome sequence of Oceanobacillus caeni HM6, a bacillus isolated from a human feces.</title>
        <authorList>
            <person name="Kumar J."/>
            <person name="Verma M.K."/>
            <person name="Pandey R."/>
            <person name="Bhambi M."/>
            <person name="Chauhan N."/>
        </authorList>
    </citation>
    <scope>NUCLEOTIDE SEQUENCE [LARGE SCALE GENOMIC DNA]</scope>
    <source>
        <strain evidence="1 2">HM6</strain>
    </source>
</reference>
<accession>A0ABR5MNQ8</accession>
<dbReference type="EMBL" id="LGTK01000001">
    <property type="protein sequence ID" value="KPH79220.1"/>
    <property type="molecule type" value="Genomic_DNA"/>
</dbReference>
<proteinExistence type="predicted"/>
<dbReference type="InterPro" id="IPR027393">
    <property type="entry name" value="Virus_scaffolding_prot_C"/>
</dbReference>
<comment type="caution">
    <text evidence="1">The sequence shown here is derived from an EMBL/GenBank/DDBJ whole genome shotgun (WGS) entry which is preliminary data.</text>
</comment>
<sequence length="77" mass="9559">MKQQKVIYNFRRYAGTELYARKEIPYEFGLNAQLMLDEICFNWNKQKILDKIHYSIETDNKDEFLKYSQVYMDYVWE</sequence>
<evidence type="ECO:0000313" key="1">
    <source>
        <dbReference type="EMBL" id="KPH79220.1"/>
    </source>
</evidence>
<name>A0ABR5MNQ8_9BACI</name>
<keyword evidence="2" id="KW-1185">Reference proteome</keyword>
<dbReference type="RefSeq" id="WP_047185270.1">
    <property type="nucleotide sequence ID" value="NZ_JAHHXM010000007.1"/>
</dbReference>
<dbReference type="Gene3D" id="4.10.810.10">
    <property type="entry name" value="Virus Scaffolding Protein, Chain A"/>
    <property type="match status" value="1"/>
</dbReference>
<gene>
    <name evidence="1" type="ORF">AFL42_00475</name>
</gene>
<protein>
    <recommendedName>
        <fullName evidence="3">IDEAL domain-containing protein</fullName>
    </recommendedName>
</protein>
<organism evidence="1 2">
    <name type="scientific">Oceanobacillus caeni</name>
    <dbReference type="NCBI Taxonomy" id="405946"/>
    <lineage>
        <taxon>Bacteria</taxon>
        <taxon>Bacillati</taxon>
        <taxon>Bacillota</taxon>
        <taxon>Bacilli</taxon>
        <taxon>Bacillales</taxon>
        <taxon>Bacillaceae</taxon>
        <taxon>Oceanobacillus</taxon>
    </lineage>
</organism>